<keyword evidence="3" id="KW-1185">Reference proteome</keyword>
<organism evidence="2 3">
    <name type="scientific">Jutongia hominis</name>
    <dbReference type="NCBI Taxonomy" id="2763664"/>
    <lineage>
        <taxon>Bacteria</taxon>
        <taxon>Bacillati</taxon>
        <taxon>Bacillota</taxon>
        <taxon>Clostridia</taxon>
        <taxon>Lachnospirales</taxon>
        <taxon>Lachnospiraceae</taxon>
        <taxon>Jutongia</taxon>
    </lineage>
</organism>
<dbReference type="EMBL" id="JACRSW010000027">
    <property type="protein sequence ID" value="MBC8557336.1"/>
    <property type="molecule type" value="Genomic_DNA"/>
</dbReference>
<comment type="caution">
    <text evidence="2">The sequence shown here is derived from an EMBL/GenBank/DDBJ whole genome shotgun (WGS) entry which is preliminary data.</text>
</comment>
<gene>
    <name evidence="2" type="ORF">H8700_06420</name>
</gene>
<dbReference type="RefSeq" id="WP_249304416.1">
    <property type="nucleotide sequence ID" value="NZ_JACRSW010000027.1"/>
</dbReference>
<evidence type="ECO:0000256" key="1">
    <source>
        <dbReference type="SAM" id="Phobius"/>
    </source>
</evidence>
<evidence type="ECO:0000313" key="3">
    <source>
        <dbReference type="Proteomes" id="UP000637513"/>
    </source>
</evidence>
<keyword evidence="1" id="KW-0472">Membrane</keyword>
<protein>
    <submittedName>
        <fullName evidence="2">Uncharacterized protein</fullName>
    </submittedName>
</protein>
<keyword evidence="1" id="KW-1133">Transmembrane helix</keyword>
<dbReference type="Proteomes" id="UP000637513">
    <property type="component" value="Unassembled WGS sequence"/>
</dbReference>
<evidence type="ECO:0000313" key="2">
    <source>
        <dbReference type="EMBL" id="MBC8557336.1"/>
    </source>
</evidence>
<name>A0ABR7MU58_9FIRM</name>
<proteinExistence type="predicted"/>
<keyword evidence="1" id="KW-0812">Transmembrane</keyword>
<feature type="transmembrane region" description="Helical" evidence="1">
    <location>
        <begin position="47"/>
        <end position="67"/>
    </location>
</feature>
<accession>A0ABR7MU58</accession>
<sequence>MGKITKEEEKLFAEMKQLKKQIVPDAYLIEQTKKRVFDEDKVYHHTFLMIAIPTTLILFLAGLYYFAYARPTASLLYEQTIQQEKKQKKDMQTETMTATEEKELYENAGQEQGLTKKQIDQLHQKGKKSTSSSLCKSVIGIRKAKITIETVTICKYGSVSIRLYEDRTSYQYERRSGGWHLTQQTIEQL</sequence>
<reference evidence="2 3" key="1">
    <citation type="submission" date="2020-08" db="EMBL/GenBank/DDBJ databases">
        <title>Genome public.</title>
        <authorList>
            <person name="Liu C."/>
            <person name="Sun Q."/>
        </authorList>
    </citation>
    <scope>NUCLEOTIDE SEQUENCE [LARGE SCALE GENOMIC DNA]</scope>
    <source>
        <strain evidence="2 3">BX3</strain>
    </source>
</reference>